<dbReference type="Pfam" id="PF05685">
    <property type="entry name" value="Uma2"/>
    <property type="match status" value="1"/>
</dbReference>
<keyword evidence="3" id="KW-1185">Reference proteome</keyword>
<dbReference type="InterPro" id="IPR012296">
    <property type="entry name" value="Nuclease_put_TT1808"/>
</dbReference>
<dbReference type="PANTHER" id="PTHR35400">
    <property type="entry name" value="SLR1083 PROTEIN"/>
    <property type="match status" value="1"/>
</dbReference>
<evidence type="ECO:0000313" key="2">
    <source>
        <dbReference type="EMBL" id="GAA2573453.1"/>
    </source>
</evidence>
<dbReference type="InterPro" id="IPR011335">
    <property type="entry name" value="Restrct_endonuc-II-like"/>
</dbReference>
<evidence type="ECO:0000259" key="1">
    <source>
        <dbReference type="Pfam" id="PF05685"/>
    </source>
</evidence>
<dbReference type="PANTHER" id="PTHR35400:SF3">
    <property type="entry name" value="SLL1072 PROTEIN"/>
    <property type="match status" value="1"/>
</dbReference>
<reference evidence="2 3" key="1">
    <citation type="journal article" date="2019" name="Int. J. Syst. Evol. Microbiol.">
        <title>The Global Catalogue of Microorganisms (GCM) 10K type strain sequencing project: providing services to taxonomists for standard genome sequencing and annotation.</title>
        <authorList>
            <consortium name="The Broad Institute Genomics Platform"/>
            <consortium name="The Broad Institute Genome Sequencing Center for Infectious Disease"/>
            <person name="Wu L."/>
            <person name="Ma J."/>
        </authorList>
    </citation>
    <scope>NUCLEOTIDE SEQUENCE [LARGE SCALE GENOMIC DNA]</scope>
    <source>
        <strain evidence="2 3">JCM 6833</strain>
    </source>
</reference>
<gene>
    <name evidence="2" type="ORF">GCM10010411_01410</name>
</gene>
<dbReference type="Proteomes" id="UP001501509">
    <property type="component" value="Unassembled WGS sequence"/>
</dbReference>
<dbReference type="EMBL" id="BAAATD010000001">
    <property type="protein sequence ID" value="GAA2573453.1"/>
    <property type="molecule type" value="Genomic_DNA"/>
</dbReference>
<organism evidence="2 3">
    <name type="scientific">Actinomadura fulvescens</name>
    <dbReference type="NCBI Taxonomy" id="46160"/>
    <lineage>
        <taxon>Bacteria</taxon>
        <taxon>Bacillati</taxon>
        <taxon>Actinomycetota</taxon>
        <taxon>Actinomycetes</taxon>
        <taxon>Streptosporangiales</taxon>
        <taxon>Thermomonosporaceae</taxon>
        <taxon>Actinomadura</taxon>
    </lineage>
</organism>
<proteinExistence type="predicted"/>
<protein>
    <recommendedName>
        <fullName evidence="1">Putative restriction endonuclease domain-containing protein</fullName>
    </recommendedName>
</protein>
<feature type="domain" description="Putative restriction endonuclease" evidence="1">
    <location>
        <begin position="23"/>
        <end position="167"/>
    </location>
</feature>
<dbReference type="Gene3D" id="3.90.1570.10">
    <property type="entry name" value="tt1808, chain A"/>
    <property type="match status" value="1"/>
</dbReference>
<dbReference type="InterPro" id="IPR008538">
    <property type="entry name" value="Uma2"/>
</dbReference>
<dbReference type="RefSeq" id="WP_344536647.1">
    <property type="nucleotide sequence ID" value="NZ_BAAATD010000001.1"/>
</dbReference>
<dbReference type="CDD" id="cd06260">
    <property type="entry name" value="DUF820-like"/>
    <property type="match status" value="1"/>
</dbReference>
<name>A0ABN3PD26_9ACTN</name>
<comment type="caution">
    <text evidence="2">The sequence shown here is derived from an EMBL/GenBank/DDBJ whole genome shotgun (WGS) entry which is preliminary data.</text>
</comment>
<accession>A0ABN3PD26</accession>
<evidence type="ECO:0000313" key="3">
    <source>
        <dbReference type="Proteomes" id="UP001501509"/>
    </source>
</evidence>
<dbReference type="SUPFAM" id="SSF52980">
    <property type="entry name" value="Restriction endonuclease-like"/>
    <property type="match status" value="1"/>
</dbReference>
<sequence>MPALPEDSWLLSIRQQVAPVTAEEYDALPEDIARVIEVVDGYVVYCEPPTPEHQIAGRRLANLIEGHARAAMSRGHDCLTVNTDIDLRLRDVPLLNRRPDVVLYRCLDRDLGERLRPEYVSLVVEIVSPGSETQDSADKLGEYAKAGIPHYWIVRLDATGVSMIERHQLDRAAMLYKHVGTLMKDEGGTPELGNPIPLTIEWQELEF</sequence>